<comment type="similarity">
    <text evidence="1">Belongs to the LysR transcriptional regulatory family.</text>
</comment>
<dbReference type="Proteomes" id="UP001216674">
    <property type="component" value="Unassembled WGS sequence"/>
</dbReference>
<proteinExistence type="inferred from homology"/>
<dbReference type="InterPro" id="IPR000847">
    <property type="entry name" value="LysR_HTH_N"/>
</dbReference>
<keyword evidence="4" id="KW-0804">Transcription</keyword>
<evidence type="ECO:0000313" key="7">
    <source>
        <dbReference type="Proteomes" id="UP001216674"/>
    </source>
</evidence>
<evidence type="ECO:0000256" key="2">
    <source>
        <dbReference type="ARBA" id="ARBA00023015"/>
    </source>
</evidence>
<evidence type="ECO:0000256" key="1">
    <source>
        <dbReference type="ARBA" id="ARBA00009437"/>
    </source>
</evidence>
<dbReference type="PROSITE" id="PS50931">
    <property type="entry name" value="HTH_LYSR"/>
    <property type="match status" value="1"/>
</dbReference>
<dbReference type="InterPro" id="IPR005119">
    <property type="entry name" value="LysR_subst-bd"/>
</dbReference>
<dbReference type="Gene3D" id="1.10.10.10">
    <property type="entry name" value="Winged helix-like DNA-binding domain superfamily/Winged helix DNA-binding domain"/>
    <property type="match status" value="1"/>
</dbReference>
<keyword evidence="3" id="KW-0238">DNA-binding</keyword>
<keyword evidence="2" id="KW-0805">Transcription regulation</keyword>
<dbReference type="SUPFAM" id="SSF46785">
    <property type="entry name" value="Winged helix' DNA-binding domain"/>
    <property type="match status" value="1"/>
</dbReference>
<comment type="caution">
    <text evidence="6">The sequence shown here is derived from an EMBL/GenBank/DDBJ whole genome shotgun (WGS) entry which is preliminary data.</text>
</comment>
<gene>
    <name evidence="6" type="ORF">P3W85_31455</name>
</gene>
<sequence>MSIDRFKSMEVFVRVVELGSFTRAATALHLPKGRVTTIIQELETHLGARLLHRTTRRLSLTDDGMVYHQRAVAMLQEMNELEGALGHAVVTPAGRLRVDVPAATGRHMIAPALPEFFRRYPQIVLELGSSDRPVDLIAEGVDCVIRGGLVHDESLAARHLGELAVVTCAAPCYLQRHGTPATLADLDQHRFVNFFSAKTGRIFPFDFRRGDEAYEINRPHWVAANDADTYIAAAVAGMGLMQSPANRMIREHLASGRLVPVLPDWNAGTLPLVAMYPRNRHLTAKVRAFIEWAAEIFRAELAPPPLP</sequence>
<evidence type="ECO:0000313" key="6">
    <source>
        <dbReference type="EMBL" id="MDF3837433.1"/>
    </source>
</evidence>
<dbReference type="PANTHER" id="PTHR30537">
    <property type="entry name" value="HTH-TYPE TRANSCRIPTIONAL REGULATOR"/>
    <property type="match status" value="1"/>
</dbReference>
<dbReference type="InterPro" id="IPR036388">
    <property type="entry name" value="WH-like_DNA-bd_sf"/>
</dbReference>
<evidence type="ECO:0000259" key="5">
    <source>
        <dbReference type="PROSITE" id="PS50931"/>
    </source>
</evidence>
<dbReference type="InterPro" id="IPR036390">
    <property type="entry name" value="WH_DNA-bd_sf"/>
</dbReference>
<dbReference type="EMBL" id="JARJLM010000509">
    <property type="protein sequence ID" value="MDF3837433.1"/>
    <property type="molecule type" value="Genomic_DNA"/>
</dbReference>
<reference evidence="6 7" key="1">
    <citation type="submission" date="2023-03" db="EMBL/GenBank/DDBJ databases">
        <title>Draft assemblies of triclosan tolerant bacteria isolated from returned activated sludge.</title>
        <authorList>
            <person name="Van Hamelsveld S."/>
        </authorList>
    </citation>
    <scope>NUCLEOTIDE SEQUENCE [LARGE SCALE GENOMIC DNA]</scope>
    <source>
        <strain evidence="6 7">GW210010_S58</strain>
    </source>
</reference>
<accession>A0ABT6AYJ9</accession>
<dbReference type="Pfam" id="PF00126">
    <property type="entry name" value="HTH_1"/>
    <property type="match status" value="1"/>
</dbReference>
<evidence type="ECO:0000256" key="3">
    <source>
        <dbReference type="ARBA" id="ARBA00023125"/>
    </source>
</evidence>
<dbReference type="InterPro" id="IPR058163">
    <property type="entry name" value="LysR-type_TF_proteobact-type"/>
</dbReference>
<protein>
    <submittedName>
        <fullName evidence="6">LysR family transcriptional regulator</fullName>
    </submittedName>
</protein>
<evidence type="ECO:0000256" key="4">
    <source>
        <dbReference type="ARBA" id="ARBA00023163"/>
    </source>
</evidence>
<dbReference type="CDD" id="cd08472">
    <property type="entry name" value="PBP2_CrgA_like_3"/>
    <property type="match status" value="1"/>
</dbReference>
<dbReference type="RefSeq" id="WP_276267634.1">
    <property type="nucleotide sequence ID" value="NZ_JARJLM010000509.1"/>
</dbReference>
<dbReference type="SUPFAM" id="SSF53850">
    <property type="entry name" value="Periplasmic binding protein-like II"/>
    <property type="match status" value="1"/>
</dbReference>
<name>A0ABT6AYJ9_9BURK</name>
<keyword evidence="7" id="KW-1185">Reference proteome</keyword>
<dbReference type="Pfam" id="PF03466">
    <property type="entry name" value="LysR_substrate"/>
    <property type="match status" value="1"/>
</dbReference>
<feature type="domain" description="HTH lysR-type" evidence="5">
    <location>
        <begin position="4"/>
        <end position="61"/>
    </location>
</feature>
<organism evidence="6 7">
    <name type="scientific">Cupriavidus basilensis</name>
    <dbReference type="NCBI Taxonomy" id="68895"/>
    <lineage>
        <taxon>Bacteria</taxon>
        <taxon>Pseudomonadati</taxon>
        <taxon>Pseudomonadota</taxon>
        <taxon>Betaproteobacteria</taxon>
        <taxon>Burkholderiales</taxon>
        <taxon>Burkholderiaceae</taxon>
        <taxon>Cupriavidus</taxon>
    </lineage>
</organism>
<dbReference type="PANTHER" id="PTHR30537:SF72">
    <property type="entry name" value="LYSR FAMILY TRANSCRIPTIONAL REGULATOR"/>
    <property type="match status" value="1"/>
</dbReference>
<dbReference type="Gene3D" id="3.40.190.10">
    <property type="entry name" value="Periplasmic binding protein-like II"/>
    <property type="match status" value="2"/>
</dbReference>